<feature type="region of interest" description="Disordered" evidence="4">
    <location>
        <begin position="321"/>
        <end position="340"/>
    </location>
</feature>
<evidence type="ECO:0000313" key="7">
    <source>
        <dbReference type="Proteomes" id="UP000183898"/>
    </source>
</evidence>
<dbReference type="InterPro" id="IPR027417">
    <property type="entry name" value="P-loop_NTPase"/>
</dbReference>
<evidence type="ECO:0000256" key="4">
    <source>
        <dbReference type="SAM" id="MobiDB-lite"/>
    </source>
</evidence>
<gene>
    <name evidence="6" type="ORF">SAMN05216404_10173</name>
</gene>
<dbReference type="EMBL" id="FOCT01000001">
    <property type="protein sequence ID" value="SEM75774.1"/>
    <property type="molecule type" value="Genomic_DNA"/>
</dbReference>
<keyword evidence="3 6" id="KW-0067">ATP-binding</keyword>
<evidence type="ECO:0000256" key="1">
    <source>
        <dbReference type="ARBA" id="ARBA00022475"/>
    </source>
</evidence>
<dbReference type="RefSeq" id="WP_074743628.1">
    <property type="nucleotide sequence ID" value="NZ_FOCT01000001.1"/>
</dbReference>
<dbReference type="Pfam" id="PF00005">
    <property type="entry name" value="ABC_tran"/>
    <property type="match status" value="2"/>
</dbReference>
<dbReference type="PANTHER" id="PTHR43038">
    <property type="entry name" value="ATP-BINDING CASSETTE, SUB-FAMILY H, MEMBER 1"/>
    <property type="match status" value="1"/>
</dbReference>
<dbReference type="Gene3D" id="3.40.50.300">
    <property type="entry name" value="P-loop containing nucleotide triphosphate hydrolases"/>
    <property type="match status" value="2"/>
</dbReference>
<proteinExistence type="predicted"/>
<evidence type="ECO:0000259" key="5">
    <source>
        <dbReference type="PROSITE" id="PS50893"/>
    </source>
</evidence>
<evidence type="ECO:0000256" key="3">
    <source>
        <dbReference type="ARBA" id="ARBA00022840"/>
    </source>
</evidence>
<reference evidence="6 7" key="1">
    <citation type="submission" date="2016-10" db="EMBL/GenBank/DDBJ databases">
        <authorList>
            <person name="de Groot N.N."/>
        </authorList>
    </citation>
    <scope>NUCLEOTIDE SEQUENCE [LARGE SCALE GENOMIC DNA]</scope>
    <source>
        <strain evidence="6 7">Nl18</strain>
    </source>
</reference>
<dbReference type="SUPFAM" id="SSF52540">
    <property type="entry name" value="P-loop containing nucleoside triphosphate hydrolases"/>
    <property type="match status" value="2"/>
</dbReference>
<dbReference type="Proteomes" id="UP000183898">
    <property type="component" value="Unassembled WGS sequence"/>
</dbReference>
<keyword evidence="2" id="KW-0547">Nucleotide-binding</keyword>
<feature type="domain" description="ABC transporter" evidence="5">
    <location>
        <begin position="8"/>
        <end position="244"/>
    </location>
</feature>
<sequence length="599" mass="66693">MEQMRLALAATGICKRFLVKKTGQITQAVAGVSMEVPAGSLTALVGPDGAGKTTLLRMFAGLIKPDDGRLQVLDVNVVTDPQTVQDRISYMPQRFGLYEDLSVQENLDLYADLHGVPQEVRGQRYRRLLEMTDLIRFTRRPAGKLSGGMKQKLGLACTLVRSPELLLLDEPTVGVDPLSRRELWEIIGQLIDEEQLTVLITTAYLDEAERCARIYVLEEGKLVAEGPPDEIRQHARSLCFVATPTQGQPSRVLQAQLLDDSRNILDAVPQSGAVRFIRRPHARQQDIDTLLSDIEAISVEARLEDGFMVLLREQYQMTPPDTLPFERPALSAPTGGENRQSDEKIIEVRELVRKFGDFVAVDHVSFSVQRGEIFGLLGPNGAGKTTTFRMLCGLLPATSGFLQVAGVNLRHARAPARRRIGYVAQKFALYGDLTVRENLEFFGGAYGLSGEQLRKRIQTVTQQFDLAGREQSPSGILPGGFRQRLAMAVGLLHEPEILFLDEPTSGIDPLRRREFWRRITALSEMGTTIIITTHFMEEAEYCDRIVIQDNGRLVAMGTPYEVRGQAGGKNATLTMEEAFIRIVAHERERDKSTERALSL</sequence>
<dbReference type="AlphaFoldDB" id="A0A1H8B0Z3"/>
<dbReference type="InterPro" id="IPR017871">
    <property type="entry name" value="ABC_transporter-like_CS"/>
</dbReference>
<accession>A0A1H8B0Z3</accession>
<keyword evidence="1" id="KW-0472">Membrane</keyword>
<dbReference type="InterPro" id="IPR003593">
    <property type="entry name" value="AAA+_ATPase"/>
</dbReference>
<name>A0A1H8B0Z3_9PROT</name>
<keyword evidence="1" id="KW-1003">Cell membrane</keyword>
<dbReference type="SMART" id="SM00382">
    <property type="entry name" value="AAA"/>
    <property type="match status" value="2"/>
</dbReference>
<evidence type="ECO:0000313" key="6">
    <source>
        <dbReference type="EMBL" id="SEM75774.1"/>
    </source>
</evidence>
<organism evidence="6 7">
    <name type="scientific">Nitrosospira multiformis</name>
    <dbReference type="NCBI Taxonomy" id="1231"/>
    <lineage>
        <taxon>Bacteria</taxon>
        <taxon>Pseudomonadati</taxon>
        <taxon>Pseudomonadota</taxon>
        <taxon>Betaproteobacteria</taxon>
        <taxon>Nitrosomonadales</taxon>
        <taxon>Nitrosomonadaceae</taxon>
        <taxon>Nitrosospira</taxon>
    </lineage>
</organism>
<evidence type="ECO:0000256" key="2">
    <source>
        <dbReference type="ARBA" id="ARBA00022741"/>
    </source>
</evidence>
<dbReference type="PANTHER" id="PTHR43038:SF3">
    <property type="entry name" value="ABC TRANSPORTER G FAMILY MEMBER 20 ISOFORM X1"/>
    <property type="match status" value="1"/>
</dbReference>
<dbReference type="PROSITE" id="PS50893">
    <property type="entry name" value="ABC_TRANSPORTER_2"/>
    <property type="match status" value="2"/>
</dbReference>
<dbReference type="PROSITE" id="PS00211">
    <property type="entry name" value="ABC_TRANSPORTER_1"/>
    <property type="match status" value="1"/>
</dbReference>
<protein>
    <submittedName>
        <fullName evidence="6">ABC-2 type transport system ATP-binding protein</fullName>
    </submittedName>
</protein>
<dbReference type="GO" id="GO:0005524">
    <property type="term" value="F:ATP binding"/>
    <property type="evidence" value="ECO:0007669"/>
    <property type="project" value="UniProtKB-KW"/>
</dbReference>
<feature type="domain" description="ABC transporter" evidence="5">
    <location>
        <begin position="346"/>
        <end position="575"/>
    </location>
</feature>
<dbReference type="GO" id="GO:0016887">
    <property type="term" value="F:ATP hydrolysis activity"/>
    <property type="evidence" value="ECO:0007669"/>
    <property type="project" value="InterPro"/>
</dbReference>
<dbReference type="InterPro" id="IPR003439">
    <property type="entry name" value="ABC_transporter-like_ATP-bd"/>
</dbReference>